<dbReference type="EMBL" id="CAUYUE010000002">
    <property type="protein sequence ID" value="CAK0738475.1"/>
    <property type="molecule type" value="Genomic_DNA"/>
</dbReference>
<dbReference type="InterPro" id="IPR032675">
    <property type="entry name" value="LRR_dom_sf"/>
</dbReference>
<comment type="subcellular location">
    <subcellularLocation>
        <location evidence="1">Cytoplasm</location>
        <location evidence="1">Cytoskeleton</location>
        <location evidence="1">Cilium axoneme</location>
    </subcellularLocation>
</comment>
<proteinExistence type="predicted"/>
<accession>A0AAV1HTJ1</accession>
<evidence type="ECO:0000313" key="2">
    <source>
        <dbReference type="EMBL" id="CAK0738475.1"/>
    </source>
</evidence>
<gene>
    <name evidence="2" type="ORF">CVIRNUC_001048</name>
</gene>
<reference evidence="2 3" key="1">
    <citation type="submission" date="2023-10" db="EMBL/GenBank/DDBJ databases">
        <authorList>
            <person name="Maclean D."/>
            <person name="Macfadyen A."/>
        </authorList>
    </citation>
    <scope>NUCLEOTIDE SEQUENCE [LARGE SCALE GENOMIC DNA]</scope>
</reference>
<dbReference type="Proteomes" id="UP001314263">
    <property type="component" value="Unassembled WGS sequence"/>
</dbReference>
<organism evidence="2 3">
    <name type="scientific">Coccomyxa viridis</name>
    <dbReference type="NCBI Taxonomy" id="1274662"/>
    <lineage>
        <taxon>Eukaryota</taxon>
        <taxon>Viridiplantae</taxon>
        <taxon>Chlorophyta</taxon>
        <taxon>core chlorophytes</taxon>
        <taxon>Trebouxiophyceae</taxon>
        <taxon>Trebouxiophyceae incertae sedis</taxon>
        <taxon>Coccomyxaceae</taxon>
        <taxon>Coccomyxa</taxon>
    </lineage>
</organism>
<dbReference type="GO" id="GO:0005930">
    <property type="term" value="C:axoneme"/>
    <property type="evidence" value="ECO:0007669"/>
    <property type="project" value="UniProtKB-SubCell"/>
</dbReference>
<evidence type="ECO:0000313" key="3">
    <source>
        <dbReference type="Proteomes" id="UP001314263"/>
    </source>
</evidence>
<dbReference type="Gene3D" id="3.80.10.10">
    <property type="entry name" value="Ribonuclease Inhibitor"/>
    <property type="match status" value="1"/>
</dbReference>
<dbReference type="AlphaFoldDB" id="A0AAV1HTJ1"/>
<dbReference type="SUPFAM" id="SSF52047">
    <property type="entry name" value="RNI-like"/>
    <property type="match status" value="1"/>
</dbReference>
<sequence length="382" mass="42466">MPVSPSGTARVFDEAWEGAEAEERHPSRSTACPQQRLQALKAYEVQYASRLRPCSSNTLPSLQALCLGCLATYLHEFLELDDCFLASLPWAWKAPLLAVARRQGMLSDEVLQKLIDSEAPVLDISRSPGLTHDSIHKCLQALPNLRHLDMTGCSSQLSLLCKLHEYCPQLESLRMGKFVSRHSQQSGILWQEKAAGKALLQRLPRLSHDAVQESWEDEQQLQDQPALHKLRLVLWPDLDLRHSEALRKAAPQLQIVTADMMVSPRKLHASSALMEPLDQEYAAMLGNFKWNSAGSSAGAVPGAQHAPAYGSSARSTAHALSMAERFRAAYESRAARVAVVRERNAQKERRRELRALGSAERAVHLAEQGVPLVARTNSRKIR</sequence>
<keyword evidence="3" id="KW-1185">Reference proteome</keyword>
<protein>
    <submittedName>
        <fullName evidence="2">Uncharacterized protein</fullName>
    </submittedName>
</protein>
<comment type="caution">
    <text evidence="2">The sequence shown here is derived from an EMBL/GenBank/DDBJ whole genome shotgun (WGS) entry which is preliminary data.</text>
</comment>
<evidence type="ECO:0000256" key="1">
    <source>
        <dbReference type="ARBA" id="ARBA00004430"/>
    </source>
</evidence>
<name>A0AAV1HTJ1_9CHLO</name>